<evidence type="ECO:0000313" key="1">
    <source>
        <dbReference type="EMBL" id="KLV14086.1"/>
    </source>
</evidence>
<protein>
    <submittedName>
        <fullName evidence="1">Uncharacterized protein</fullName>
    </submittedName>
</protein>
<organism evidence="1 2">
    <name type="scientific">Bacillus anthracis</name>
    <name type="common">anthrax bacterium</name>
    <dbReference type="NCBI Taxonomy" id="1392"/>
    <lineage>
        <taxon>Bacteria</taxon>
        <taxon>Bacillati</taxon>
        <taxon>Bacillota</taxon>
        <taxon>Bacilli</taxon>
        <taxon>Bacillales</taxon>
        <taxon>Bacillaceae</taxon>
        <taxon>Bacillus</taxon>
        <taxon>Bacillus cereus group</taxon>
    </lineage>
</organism>
<gene>
    <name evidence="1" type="ORF">ABW01_28915</name>
</gene>
<name>A0A0J1HJZ2_BACAN</name>
<comment type="caution">
    <text evidence="1">The sequence shown here is derived from an EMBL/GenBank/DDBJ whole genome shotgun (WGS) entry which is preliminary data.</text>
</comment>
<reference evidence="1 2" key="1">
    <citation type="submission" date="2015-05" db="EMBL/GenBank/DDBJ databases">
        <title>Whole genome sequence and identification of bacterial endophytes from Costus igneus.</title>
        <authorList>
            <person name="Lee Y.P."/>
            <person name="Gan H.M."/>
            <person name="Eng W."/>
            <person name="Wheatley M.S."/>
            <person name="Caraballo A."/>
            <person name="Polter S."/>
            <person name="Savka M.A."/>
            <person name="Hudson A.O."/>
        </authorList>
    </citation>
    <scope>NUCLEOTIDE SEQUENCE [LARGE SCALE GENOMIC DNA]</scope>
    <source>
        <strain evidence="1 2">RIT375</strain>
    </source>
</reference>
<accession>A0A0J1HJZ2</accession>
<dbReference type="Proteomes" id="UP000035904">
    <property type="component" value="Unassembled WGS sequence"/>
</dbReference>
<dbReference type="RefSeq" id="WP_047957208.1">
    <property type="nucleotide sequence ID" value="NZ_LDPG01000039.1"/>
</dbReference>
<proteinExistence type="predicted"/>
<dbReference type="EMBL" id="LDPG01000039">
    <property type="protein sequence ID" value="KLV14086.1"/>
    <property type="molecule type" value="Genomic_DNA"/>
</dbReference>
<dbReference type="PATRIC" id="fig|1392.242.peg.4622"/>
<evidence type="ECO:0000313" key="2">
    <source>
        <dbReference type="Proteomes" id="UP000035904"/>
    </source>
</evidence>
<dbReference type="AlphaFoldDB" id="A0A0J1HJZ2"/>
<sequence length="106" mass="12559">MDSVRNIVIKEVLWGFVRHNDQGYTEDNIATNTKIIDIFPSKNFEDEQADRLGISLLESWRSICNEMEILDAEIGYDLREEYQMFSIVEDVILYFENWAQLCKEED</sequence>